<proteinExistence type="predicted"/>
<reference evidence="5 6" key="1">
    <citation type="submission" date="2016-07" db="EMBL/GenBank/DDBJ databases">
        <title>Pervasive Adenine N6-methylation of Active Genes in Fungi.</title>
        <authorList>
            <consortium name="DOE Joint Genome Institute"/>
            <person name="Mondo S.J."/>
            <person name="Dannebaum R.O."/>
            <person name="Kuo R.C."/>
            <person name="Labutti K."/>
            <person name="Haridas S."/>
            <person name="Kuo A."/>
            <person name="Salamov A."/>
            <person name="Ahrendt S.R."/>
            <person name="Lipzen A."/>
            <person name="Sullivan W."/>
            <person name="Andreopoulos W.B."/>
            <person name="Clum A."/>
            <person name="Lindquist E."/>
            <person name="Daum C."/>
            <person name="Ramamoorthy G.K."/>
            <person name="Gryganskyi A."/>
            <person name="Culley D."/>
            <person name="Magnuson J.K."/>
            <person name="James T.Y."/>
            <person name="O'Malley M.A."/>
            <person name="Stajich J.E."/>
            <person name="Spatafora J.W."/>
            <person name="Visel A."/>
            <person name="Grigoriev I.V."/>
        </authorList>
    </citation>
    <scope>NUCLEOTIDE SEQUENCE [LARGE SCALE GENOMIC DNA]</scope>
    <source>
        <strain evidence="5 6">NRRL 3301</strain>
    </source>
</reference>
<evidence type="ECO:0000256" key="2">
    <source>
        <dbReference type="ARBA" id="ARBA00023242"/>
    </source>
</evidence>
<gene>
    <name evidence="5" type="ORF">DM01DRAFT_1410805</name>
</gene>
<dbReference type="Gene3D" id="4.10.240.10">
    <property type="entry name" value="Zn(2)-C6 fungal-type DNA-binding domain"/>
    <property type="match status" value="1"/>
</dbReference>
<protein>
    <recommendedName>
        <fullName evidence="4">Zn(2)-C6 fungal-type domain-containing protein</fullName>
    </recommendedName>
</protein>
<dbReference type="GO" id="GO:0005634">
    <property type="term" value="C:nucleus"/>
    <property type="evidence" value="ECO:0007669"/>
    <property type="project" value="UniProtKB-SubCell"/>
</dbReference>
<evidence type="ECO:0000313" key="6">
    <source>
        <dbReference type="Proteomes" id="UP000242146"/>
    </source>
</evidence>
<dbReference type="SUPFAM" id="SSF57701">
    <property type="entry name" value="Zn2/Cys6 DNA-binding domain"/>
    <property type="match status" value="1"/>
</dbReference>
<dbReference type="CDD" id="cd12148">
    <property type="entry name" value="fungal_TF_MHR"/>
    <property type="match status" value="1"/>
</dbReference>
<dbReference type="CDD" id="cd00067">
    <property type="entry name" value="GAL4"/>
    <property type="match status" value="1"/>
</dbReference>
<dbReference type="EMBL" id="MCGT01000040">
    <property type="protein sequence ID" value="ORX45853.1"/>
    <property type="molecule type" value="Genomic_DNA"/>
</dbReference>
<dbReference type="PANTHER" id="PTHR31001">
    <property type="entry name" value="UNCHARACTERIZED TRANSCRIPTIONAL REGULATORY PROTEIN"/>
    <property type="match status" value="1"/>
</dbReference>
<feature type="region of interest" description="Disordered" evidence="3">
    <location>
        <begin position="648"/>
        <end position="671"/>
    </location>
</feature>
<keyword evidence="2" id="KW-0539">Nucleus</keyword>
<comment type="subcellular location">
    <subcellularLocation>
        <location evidence="1">Nucleus</location>
    </subcellularLocation>
</comment>
<evidence type="ECO:0000259" key="4">
    <source>
        <dbReference type="PROSITE" id="PS50048"/>
    </source>
</evidence>
<comment type="caution">
    <text evidence="5">The sequence shown here is derived from an EMBL/GenBank/DDBJ whole genome shotgun (WGS) entry which is preliminary data.</text>
</comment>
<feature type="non-terminal residue" evidence="5">
    <location>
        <position position="1"/>
    </location>
</feature>
<dbReference type="PROSITE" id="PS50048">
    <property type="entry name" value="ZN2_CY6_FUNGAL_2"/>
    <property type="match status" value="1"/>
</dbReference>
<dbReference type="Proteomes" id="UP000242146">
    <property type="component" value="Unassembled WGS sequence"/>
</dbReference>
<dbReference type="AlphaFoldDB" id="A0A1X2G5X3"/>
<dbReference type="PANTHER" id="PTHR31001:SF88">
    <property type="entry name" value="TRANSCRIPTION FACTOR PDR3"/>
    <property type="match status" value="1"/>
</dbReference>
<dbReference type="GO" id="GO:0000981">
    <property type="term" value="F:DNA-binding transcription factor activity, RNA polymerase II-specific"/>
    <property type="evidence" value="ECO:0007669"/>
    <property type="project" value="InterPro"/>
</dbReference>
<dbReference type="InterPro" id="IPR050613">
    <property type="entry name" value="Sec_Metabolite_Reg"/>
</dbReference>
<keyword evidence="6" id="KW-1185">Reference proteome</keyword>
<evidence type="ECO:0000256" key="1">
    <source>
        <dbReference type="ARBA" id="ARBA00004123"/>
    </source>
</evidence>
<name>A0A1X2G5X3_9FUNG</name>
<dbReference type="InterPro" id="IPR036864">
    <property type="entry name" value="Zn2-C6_fun-type_DNA-bd_sf"/>
</dbReference>
<sequence>MELTIVKQKRKISCLVCRSKKIKCDGSQPCQVCVKRHCPDACQYPERRPLGRPAKNSVMNKLLRHRQHSSQPSLVKEFIFENLMYTIPTATARFLMNDKSLNMHQLIDNEFSETYCAAITNLSIARLSLSPNPFVPDVKMFDLLDTFSWTMTEVVNIFTSKITSLPLFNAEEYNFIAAAVYQDMCLKFLGEPILQPLDNPLSAISTDEAVRLIECFFSVDPQSILLNKTFVLQAFWSDQADPILLSVIYGTTQYFKKLLEGKPVRLWEASDPATRNPFLDYAYFLLLQSSSEVTFVKYQAVIILGLFENIYGYPKRGMALLSLAHMMGEKLGLHDGSLFASEISGVEAELACVCYWACIRNTVRGSVDVGQVAYYIDLEKVPLPPVNIDQSLSYQMEKSSGNLRLIKSYYYLVESYYACMVVSKYTYVLMQEFPDVKYNIMYPGKQQPRHFEKSVDGLLPRLAKALQSFSTFIKAHKHTWSPFQKYCIETAYHLLDIHVVLIKPFGQAEPGQNFANSVYDIFLTSSNAASSFTQAILNNDLTGATTTSILEYQVLVVIDLVIPKVYTLIDLLKTYLEHDHHPGFPPPRGTMIAVIDTATSILSLKHQRDPWDEQAIHALKSLDQLTQSPIWSDWSSIKEARERIGSYLSGGSPMPPLSTSSLSPSAPSQASMANVTSSQQWVPDLLSLLDPYFLSSALPLDSSPSAKPDASPPQSSHALFHEFSIPSNTFSF</sequence>
<dbReference type="OrthoDB" id="39175at2759"/>
<organism evidence="5 6">
    <name type="scientific">Hesseltinella vesiculosa</name>
    <dbReference type="NCBI Taxonomy" id="101127"/>
    <lineage>
        <taxon>Eukaryota</taxon>
        <taxon>Fungi</taxon>
        <taxon>Fungi incertae sedis</taxon>
        <taxon>Mucoromycota</taxon>
        <taxon>Mucoromycotina</taxon>
        <taxon>Mucoromycetes</taxon>
        <taxon>Mucorales</taxon>
        <taxon>Cunninghamellaceae</taxon>
        <taxon>Hesseltinella</taxon>
    </lineage>
</organism>
<dbReference type="InterPro" id="IPR001138">
    <property type="entry name" value="Zn2Cys6_DnaBD"/>
</dbReference>
<evidence type="ECO:0000256" key="3">
    <source>
        <dbReference type="SAM" id="MobiDB-lite"/>
    </source>
</evidence>
<dbReference type="STRING" id="101127.A0A1X2G5X3"/>
<dbReference type="PROSITE" id="PS00463">
    <property type="entry name" value="ZN2_CY6_FUNGAL_1"/>
    <property type="match status" value="1"/>
</dbReference>
<dbReference type="Pfam" id="PF00172">
    <property type="entry name" value="Zn_clus"/>
    <property type="match status" value="1"/>
</dbReference>
<accession>A0A1X2G5X3</accession>
<feature type="domain" description="Zn(2)-C6 fungal-type" evidence="4">
    <location>
        <begin position="13"/>
        <end position="44"/>
    </location>
</feature>
<dbReference type="GO" id="GO:0008270">
    <property type="term" value="F:zinc ion binding"/>
    <property type="evidence" value="ECO:0007669"/>
    <property type="project" value="InterPro"/>
</dbReference>
<dbReference type="SMART" id="SM00066">
    <property type="entry name" value="GAL4"/>
    <property type="match status" value="1"/>
</dbReference>
<evidence type="ECO:0000313" key="5">
    <source>
        <dbReference type="EMBL" id="ORX45853.1"/>
    </source>
</evidence>